<evidence type="ECO:0000256" key="1">
    <source>
        <dbReference type="SAM" id="MobiDB-lite"/>
    </source>
</evidence>
<accession>A0A934PX46</accession>
<evidence type="ECO:0000313" key="2">
    <source>
        <dbReference type="EMBL" id="MBK0392104.1"/>
    </source>
</evidence>
<proteinExistence type="predicted"/>
<keyword evidence="3" id="KW-1185">Reference proteome</keyword>
<dbReference type="AlphaFoldDB" id="A0A934PX46"/>
<gene>
    <name evidence="2" type="ORF">I8E28_05840</name>
</gene>
<comment type="caution">
    <text evidence="2">The sequence shown here is derived from an EMBL/GenBank/DDBJ whole genome shotgun (WGS) entry which is preliminary data.</text>
</comment>
<protein>
    <submittedName>
        <fullName evidence="2">Uncharacterized protein</fullName>
    </submittedName>
</protein>
<dbReference type="Proteomes" id="UP000617041">
    <property type="component" value="Unassembled WGS sequence"/>
</dbReference>
<feature type="region of interest" description="Disordered" evidence="1">
    <location>
        <begin position="206"/>
        <end position="227"/>
    </location>
</feature>
<dbReference type="EMBL" id="JAEDAO010000001">
    <property type="protein sequence ID" value="MBK0392104.1"/>
    <property type="molecule type" value="Genomic_DNA"/>
</dbReference>
<reference evidence="2" key="1">
    <citation type="submission" date="2020-12" db="EMBL/GenBank/DDBJ databases">
        <title>Ramlibacter sp. nov., isolated from a freshwater alga, Cryptomonas.</title>
        <authorList>
            <person name="Kim H.M."/>
            <person name="Jeon C.O."/>
        </authorList>
    </citation>
    <scope>NUCLEOTIDE SEQUENCE</scope>
    <source>
        <strain evidence="2">CrO1</strain>
    </source>
</reference>
<dbReference type="RefSeq" id="WP_200787055.1">
    <property type="nucleotide sequence ID" value="NZ_JAEDAO010000001.1"/>
</dbReference>
<name>A0A934PX46_9BURK</name>
<evidence type="ECO:0000313" key="3">
    <source>
        <dbReference type="Proteomes" id="UP000617041"/>
    </source>
</evidence>
<sequence>MANQRVELRVLQSIEADYRAGVLSVRCIASKHRVSEAAVRKWAKNAVDAEGRAAPWTRDLKARVMERAREILAADPGKSEAHVLAGVRTAHARARTVTQTRTTRQEDEITGLASRAVVEVVREQRVRLHRARTLIEQFGDLIGIAAENRDLLQQMVIEETERDPTPRRRRSMLHAISLAAHAGALRDLATAMQQVIALERQAYGLKPADNPIPAPTPQPMTQEDIDRKFEELRRRFEERLRPS</sequence>
<organism evidence="2 3">
    <name type="scientific">Ramlibacter algicola</name>
    <dbReference type="NCBI Taxonomy" id="2795217"/>
    <lineage>
        <taxon>Bacteria</taxon>
        <taxon>Pseudomonadati</taxon>
        <taxon>Pseudomonadota</taxon>
        <taxon>Betaproteobacteria</taxon>
        <taxon>Burkholderiales</taxon>
        <taxon>Comamonadaceae</taxon>
        <taxon>Ramlibacter</taxon>
    </lineage>
</organism>